<dbReference type="STRING" id="869210.Marky_1855"/>
<dbReference type="GO" id="GO:0006099">
    <property type="term" value="P:tricarboxylic acid cycle"/>
    <property type="evidence" value="ECO:0007669"/>
    <property type="project" value="TreeGrafter"/>
</dbReference>
<feature type="compositionally biased region" description="Low complexity" evidence="7">
    <location>
        <begin position="67"/>
        <end position="78"/>
    </location>
</feature>
<dbReference type="GO" id="GO:0005829">
    <property type="term" value="C:cytosol"/>
    <property type="evidence" value="ECO:0007669"/>
    <property type="project" value="TreeGrafter"/>
</dbReference>
<dbReference type="InterPro" id="IPR031717">
    <property type="entry name" value="ODO-1/KGD_C"/>
</dbReference>
<dbReference type="EMBL" id="CP002630">
    <property type="protein sequence ID" value="AEB12586.1"/>
    <property type="molecule type" value="Genomic_DNA"/>
</dbReference>
<dbReference type="AlphaFoldDB" id="F2NR08"/>
<evidence type="ECO:0000256" key="2">
    <source>
        <dbReference type="ARBA" id="ARBA00011301"/>
    </source>
</evidence>
<dbReference type="InterPro" id="IPR042179">
    <property type="entry name" value="KGD_C_sf"/>
</dbReference>
<gene>
    <name evidence="9" type="ordered locus">Marky_1855</name>
</gene>
<dbReference type="KEGG" id="mhd:Marky_1855"/>
<evidence type="ECO:0000313" key="9">
    <source>
        <dbReference type="EMBL" id="AEB12586.1"/>
    </source>
</evidence>
<dbReference type="GO" id="GO:0006096">
    <property type="term" value="P:glycolytic process"/>
    <property type="evidence" value="ECO:0007669"/>
    <property type="project" value="UniProtKB-KW"/>
</dbReference>
<dbReference type="Pfam" id="PF02779">
    <property type="entry name" value="Transket_pyr"/>
    <property type="match status" value="1"/>
</dbReference>
<dbReference type="GO" id="GO:0004591">
    <property type="term" value="F:oxoglutarate dehydrogenase (succinyl-transferring) activity"/>
    <property type="evidence" value="ECO:0007669"/>
    <property type="project" value="UniProtKB-EC"/>
</dbReference>
<dbReference type="HOGENOM" id="CLU_004709_1_0_0"/>
<feature type="domain" description="Transketolase-like pyrimidine-binding" evidence="8">
    <location>
        <begin position="589"/>
        <end position="782"/>
    </location>
</feature>
<dbReference type="Pfam" id="PF16078">
    <property type="entry name" value="2-oxogl_dehyd_N"/>
    <property type="match status" value="1"/>
</dbReference>
<reference evidence="9 10" key="1">
    <citation type="journal article" date="2012" name="Stand. Genomic Sci.">
        <title>Complete genome sequence of the aerobic, heterotroph Marinithermus hydrothermalis type strain (T1(T)) from a deep-sea hydrothermal vent chimney.</title>
        <authorList>
            <person name="Copeland A."/>
            <person name="Gu W."/>
            <person name="Yasawong M."/>
            <person name="Lapidus A."/>
            <person name="Lucas S."/>
            <person name="Deshpande S."/>
            <person name="Pagani I."/>
            <person name="Tapia R."/>
            <person name="Cheng J.F."/>
            <person name="Goodwin L.A."/>
            <person name="Pitluck S."/>
            <person name="Liolios K."/>
            <person name="Ivanova N."/>
            <person name="Mavromatis K."/>
            <person name="Mikhailova N."/>
            <person name="Pati A."/>
            <person name="Chen A."/>
            <person name="Palaniappan K."/>
            <person name="Land M."/>
            <person name="Pan C."/>
            <person name="Brambilla E.M."/>
            <person name="Rohde M."/>
            <person name="Tindall B.J."/>
            <person name="Sikorski J."/>
            <person name="Goker M."/>
            <person name="Detter J.C."/>
            <person name="Bristow J."/>
            <person name="Eisen J.A."/>
            <person name="Markowitz V."/>
            <person name="Hugenholtz P."/>
            <person name="Kyrpides N.C."/>
            <person name="Klenk H.P."/>
            <person name="Woyke T."/>
        </authorList>
    </citation>
    <scope>NUCLEOTIDE SEQUENCE [LARGE SCALE GENOMIC DNA]</scope>
    <source>
        <strain evidence="10">DSM 14884 / JCM 11576 / T1</strain>
    </source>
</reference>
<dbReference type="FunFam" id="3.40.50.12470:FF:000009">
    <property type="entry name" value="2-oxoglutarate dehydrogenase E1 component"/>
    <property type="match status" value="1"/>
</dbReference>
<dbReference type="NCBIfam" id="NF006914">
    <property type="entry name" value="PRK09404.1"/>
    <property type="match status" value="1"/>
</dbReference>
<dbReference type="InterPro" id="IPR005475">
    <property type="entry name" value="Transketolase-like_Pyr-bd"/>
</dbReference>
<dbReference type="InterPro" id="IPR001017">
    <property type="entry name" value="DH_E1"/>
</dbReference>
<keyword evidence="4 9" id="KW-0560">Oxidoreductase</keyword>
<dbReference type="InterPro" id="IPR029061">
    <property type="entry name" value="THDP-binding"/>
</dbReference>
<evidence type="ECO:0000259" key="8">
    <source>
        <dbReference type="SMART" id="SM00861"/>
    </source>
</evidence>
<evidence type="ECO:0000256" key="7">
    <source>
        <dbReference type="SAM" id="MobiDB-lite"/>
    </source>
</evidence>
<dbReference type="RefSeq" id="WP_013704632.1">
    <property type="nucleotide sequence ID" value="NC_015387.1"/>
</dbReference>
<dbReference type="CDD" id="cd02016">
    <property type="entry name" value="TPP_E1_OGDC_like"/>
    <property type="match status" value="1"/>
</dbReference>
<dbReference type="Pfam" id="PF00676">
    <property type="entry name" value="E1_dh"/>
    <property type="match status" value="1"/>
</dbReference>
<keyword evidence="5" id="KW-0786">Thiamine pyrophosphate</keyword>
<dbReference type="PANTHER" id="PTHR23152">
    <property type="entry name" value="2-OXOGLUTARATE DEHYDROGENASE"/>
    <property type="match status" value="1"/>
</dbReference>
<dbReference type="eggNOG" id="COG0567">
    <property type="taxonomic scope" value="Bacteria"/>
</dbReference>
<dbReference type="Gene3D" id="3.40.50.11610">
    <property type="entry name" value="Multifunctional 2-oxoglutarate metabolism enzyme, C-terminal domain"/>
    <property type="match status" value="1"/>
</dbReference>
<dbReference type="Gene3D" id="1.10.287.1150">
    <property type="entry name" value="TPP helical domain"/>
    <property type="match status" value="1"/>
</dbReference>
<feature type="compositionally biased region" description="Pro residues" evidence="7">
    <location>
        <begin position="52"/>
        <end position="66"/>
    </location>
</feature>
<dbReference type="EC" id="1.2.4.2" evidence="3"/>
<dbReference type="PIRSF" id="PIRSF000157">
    <property type="entry name" value="Oxoglu_dh_E1"/>
    <property type="match status" value="1"/>
</dbReference>
<evidence type="ECO:0000256" key="1">
    <source>
        <dbReference type="ARBA" id="ARBA00001964"/>
    </source>
</evidence>
<evidence type="ECO:0000256" key="3">
    <source>
        <dbReference type="ARBA" id="ARBA00012280"/>
    </source>
</evidence>
<name>F2NR08_MARHT</name>
<sequence>MARARDAQQWPETPNLLYIEELYTTYQKDPTAVPPEWRQYFDALEHDLARPVPAPPPRPAAQPAPRPAAAAPSPAAMEAAGFQERVDELVEAYRELGHLAAQLDPLGSRRPEPAELDPAYYGFTEADLARPVPEGIVPGVQLRTLGELVAHLRETYCRTIGVEFMHIDDSAARNWLIERMESTANRTPLDAETRKRILARLTEAAVFEEFVQKKYLGAKTFSLEGSETLIPLIDLAIEHAAERGVVEIVMAMAHRGRLNVLANIFKKPARDIFLEFEEVFPEDYRGDVKYHLGYSSDHTTRTGKPVHLSLCFNPSHLEYINTVALGRTRAKQDRFGDAARTRGMALIVHGDAAFAGEGIVQETLNLSRLPAYEVGGTLHVIVNNQVGFTTSPEEGRSTLYATDVAKMLQVPIFHVNGEDPEAVAHVVALALEFRKTFHRDVVIDLYAFRRRGHNEADEPSFTQPLMYKAIARHEPLYKRYRAQLVQEGVIREAEAEAIARAYREHLEAELEAAKREPTPPKPVGLGGIWNGYVGGLEKDVPDVDTGVKKRRLVEVLEGITRVPQGFHLHPKLKRFMKQREEMAQEKRPVDWATAEALAFGTLVTEGYRVRMSGQDSRRGTFSQRHAALYDYETGEPYIPLANLAPDQAPFEIYNSPLSEAGVLGFEYGYSLDTPDGLVLWEAQFGDFVNVAQVIIDQFIASAEAKWNRLSGLVMLLPHGLEGQGPEHSSARLERFLMLAAADNIQVTYPTTPAQYFHLLRRQVLRPWRKPLVVLTPKSLLRHPEATSPLEAFTQGRFRRVIPDAAANPEKVKKILLVSGKLYYELEAKRRAEGIEHVAIVRLEQLYPFPEAELEAALAPYKDGTPVVWVQEEPVNMGAWPYLRMRFCQEILGRFPLSGVSRPESASPATGSSRIHKLEQERLLTEALKAE</sequence>
<dbReference type="InterPro" id="IPR011603">
    <property type="entry name" value="2oxoglutarate_DH_E1"/>
</dbReference>
<dbReference type="GO" id="GO:0045252">
    <property type="term" value="C:oxoglutarate dehydrogenase complex"/>
    <property type="evidence" value="ECO:0007669"/>
    <property type="project" value="TreeGrafter"/>
</dbReference>
<protein>
    <recommendedName>
        <fullName evidence="3">oxoglutarate dehydrogenase (succinyl-transferring)</fullName>
        <ecNumber evidence="3">1.2.4.2</ecNumber>
    </recommendedName>
</protein>
<dbReference type="Pfam" id="PF16870">
    <property type="entry name" value="OxoGdeHyase_C"/>
    <property type="match status" value="1"/>
</dbReference>
<dbReference type="NCBIfam" id="TIGR00239">
    <property type="entry name" value="2oxo_dh_E1"/>
    <property type="match status" value="1"/>
</dbReference>
<dbReference type="SUPFAM" id="SSF52518">
    <property type="entry name" value="Thiamin diphosphate-binding fold (THDP-binding)"/>
    <property type="match status" value="2"/>
</dbReference>
<evidence type="ECO:0000256" key="5">
    <source>
        <dbReference type="ARBA" id="ARBA00023052"/>
    </source>
</evidence>
<dbReference type="OrthoDB" id="9759785at2"/>
<dbReference type="GO" id="GO:0030976">
    <property type="term" value="F:thiamine pyrophosphate binding"/>
    <property type="evidence" value="ECO:0007669"/>
    <property type="project" value="InterPro"/>
</dbReference>
<accession>F2NR08</accession>
<dbReference type="Gene3D" id="3.40.50.970">
    <property type="match status" value="1"/>
</dbReference>
<dbReference type="Proteomes" id="UP000007030">
    <property type="component" value="Chromosome"/>
</dbReference>
<dbReference type="InterPro" id="IPR032106">
    <property type="entry name" value="2-oxogl_dehyd_N"/>
</dbReference>
<keyword evidence="6" id="KW-0324">Glycolysis</keyword>
<dbReference type="SMART" id="SM00861">
    <property type="entry name" value="Transket_pyr"/>
    <property type="match status" value="1"/>
</dbReference>
<comment type="subunit">
    <text evidence="2">Homodimer. Part of the 2-oxoglutarate dehydrogenase (OGDH) complex composed of E1 (2-oxoglutarate dehydrogenase), E2 (dihydrolipoamide succinyltransferase) and E3 (dihydrolipoamide dehydrogenase); the complex contains multiple copies of the three enzymatic components (E1, E2 and E3).</text>
</comment>
<feature type="region of interest" description="Disordered" evidence="7">
    <location>
        <begin position="49"/>
        <end position="78"/>
    </location>
</feature>
<organism evidence="9 10">
    <name type="scientific">Marinithermus hydrothermalis (strain DSM 14884 / JCM 11576 / T1)</name>
    <dbReference type="NCBI Taxonomy" id="869210"/>
    <lineage>
        <taxon>Bacteria</taxon>
        <taxon>Thermotogati</taxon>
        <taxon>Deinococcota</taxon>
        <taxon>Deinococci</taxon>
        <taxon>Thermales</taxon>
        <taxon>Thermaceae</taxon>
        <taxon>Marinithermus</taxon>
    </lineage>
</organism>
<comment type="cofactor">
    <cofactor evidence="1">
        <name>thiamine diphosphate</name>
        <dbReference type="ChEBI" id="CHEBI:58937"/>
    </cofactor>
</comment>
<dbReference type="NCBIfam" id="NF008907">
    <property type="entry name" value="PRK12270.1"/>
    <property type="match status" value="1"/>
</dbReference>
<keyword evidence="10" id="KW-1185">Reference proteome</keyword>
<evidence type="ECO:0000313" key="10">
    <source>
        <dbReference type="Proteomes" id="UP000007030"/>
    </source>
</evidence>
<proteinExistence type="predicted"/>
<evidence type="ECO:0000256" key="6">
    <source>
        <dbReference type="ARBA" id="ARBA00023152"/>
    </source>
</evidence>
<dbReference type="Gene3D" id="3.40.50.12470">
    <property type="match status" value="1"/>
</dbReference>
<evidence type="ECO:0000256" key="4">
    <source>
        <dbReference type="ARBA" id="ARBA00023002"/>
    </source>
</evidence>
<dbReference type="PANTHER" id="PTHR23152:SF4">
    <property type="entry name" value="2-OXOADIPATE DEHYDROGENASE COMPLEX COMPONENT E1"/>
    <property type="match status" value="1"/>
</dbReference>